<keyword evidence="3 7" id="KW-0812">Transmembrane</keyword>
<dbReference type="SUPFAM" id="SSF81321">
    <property type="entry name" value="Family A G protein-coupled receptor-like"/>
    <property type="match status" value="1"/>
</dbReference>
<dbReference type="Gene3D" id="1.20.1070.10">
    <property type="entry name" value="Rhodopsin 7-helix transmembrane proteins"/>
    <property type="match status" value="1"/>
</dbReference>
<gene>
    <name evidence="8" type="ORF">Cvel_4599</name>
</gene>
<feature type="transmembrane region" description="Helical" evidence="7">
    <location>
        <begin position="173"/>
        <end position="193"/>
    </location>
</feature>
<evidence type="ECO:0000256" key="5">
    <source>
        <dbReference type="ARBA" id="ARBA00023136"/>
    </source>
</evidence>
<reference evidence="8" key="1">
    <citation type="submission" date="2014-11" db="EMBL/GenBank/DDBJ databases">
        <authorList>
            <person name="Otto D Thomas"/>
            <person name="Naeem Raeece"/>
        </authorList>
    </citation>
    <scope>NUCLEOTIDE SEQUENCE</scope>
</reference>
<feature type="region of interest" description="Disordered" evidence="6">
    <location>
        <begin position="335"/>
        <end position="354"/>
    </location>
</feature>
<feature type="transmembrane region" description="Helical" evidence="7">
    <location>
        <begin position="242"/>
        <end position="260"/>
    </location>
</feature>
<evidence type="ECO:0000313" key="8">
    <source>
        <dbReference type="EMBL" id="CEM27851.1"/>
    </source>
</evidence>
<sequence>MEVLKPVEPNYAPEHKEAMKKSPLRLWEPIFFLASYATAWIVLSSSLKVYGVKQVPADLERQELGYFSIACWILGTIACLELIPLTFTIASLIRYPDIPHLHFKMKVSTIQLSIVTVIMTSYFFQANSLVPTFIDPITQRRVYGMRFCEWTMAAPMYTYMVGRILFQQPLNKVVPCMVVTALYLQMGLWAAIYESAFVRWGWVTLSYIGYFMSAYWLSQFLTGSENERERVRRPDEWVKRGLLFWNIFFWGSYGLVFHAAQVGLIGSEWEQLMYTSMDCVAKMTTSVCLIALRSAEWEVVLLEARHAAETARHTAAFEMQLNMLKLQLENKALETELSQPPPEHENAAGLRQRA</sequence>
<accession>A0A0G4GEQ8</accession>
<feature type="transmembrane region" description="Helical" evidence="7">
    <location>
        <begin position="105"/>
        <end position="124"/>
    </location>
</feature>
<dbReference type="PhylomeDB" id="A0A0G4GEQ8"/>
<dbReference type="SMART" id="SM01021">
    <property type="entry name" value="Bac_rhodopsin"/>
    <property type="match status" value="1"/>
</dbReference>
<evidence type="ECO:0000256" key="1">
    <source>
        <dbReference type="ARBA" id="ARBA00004141"/>
    </source>
</evidence>
<evidence type="ECO:0000256" key="2">
    <source>
        <dbReference type="ARBA" id="ARBA00008130"/>
    </source>
</evidence>
<dbReference type="Pfam" id="PF01036">
    <property type="entry name" value="Bac_rhodopsin"/>
    <property type="match status" value="1"/>
</dbReference>
<evidence type="ECO:0000256" key="6">
    <source>
        <dbReference type="SAM" id="MobiDB-lite"/>
    </source>
</evidence>
<dbReference type="EMBL" id="CDMZ01001137">
    <property type="protein sequence ID" value="CEM27851.1"/>
    <property type="molecule type" value="Genomic_DNA"/>
</dbReference>
<proteinExistence type="inferred from homology"/>
<feature type="transmembrane region" description="Helical" evidence="7">
    <location>
        <begin position="199"/>
        <end position="221"/>
    </location>
</feature>
<keyword evidence="5 7" id="KW-0472">Membrane</keyword>
<evidence type="ECO:0000256" key="7">
    <source>
        <dbReference type="SAM" id="Phobius"/>
    </source>
</evidence>
<evidence type="ECO:0000256" key="4">
    <source>
        <dbReference type="ARBA" id="ARBA00022989"/>
    </source>
</evidence>
<keyword evidence="4 7" id="KW-1133">Transmembrane helix</keyword>
<dbReference type="InterPro" id="IPR001425">
    <property type="entry name" value="Arc/bac/fun_rhodopsins"/>
</dbReference>
<feature type="transmembrane region" description="Helical" evidence="7">
    <location>
        <begin position="67"/>
        <end position="93"/>
    </location>
</feature>
<evidence type="ECO:0000256" key="3">
    <source>
        <dbReference type="ARBA" id="ARBA00022692"/>
    </source>
</evidence>
<comment type="similarity">
    <text evidence="2">Belongs to the archaeal/bacterial/fungal opsin family.</text>
</comment>
<dbReference type="VEuPathDB" id="CryptoDB:Cvel_4599"/>
<feature type="transmembrane region" description="Helical" evidence="7">
    <location>
        <begin position="26"/>
        <end position="47"/>
    </location>
</feature>
<protein>
    <submittedName>
        <fullName evidence="8">Uncharacterized protein</fullName>
    </submittedName>
</protein>
<comment type="subcellular location">
    <subcellularLocation>
        <location evidence="1">Membrane</location>
        <topology evidence="1">Multi-pass membrane protein</topology>
    </subcellularLocation>
</comment>
<dbReference type="GO" id="GO:0016020">
    <property type="term" value="C:membrane"/>
    <property type="evidence" value="ECO:0007669"/>
    <property type="project" value="UniProtKB-SubCell"/>
</dbReference>
<organism evidence="8">
    <name type="scientific">Chromera velia CCMP2878</name>
    <dbReference type="NCBI Taxonomy" id="1169474"/>
    <lineage>
        <taxon>Eukaryota</taxon>
        <taxon>Sar</taxon>
        <taxon>Alveolata</taxon>
        <taxon>Colpodellida</taxon>
        <taxon>Chromeraceae</taxon>
        <taxon>Chromera</taxon>
    </lineage>
</organism>
<dbReference type="AlphaFoldDB" id="A0A0G4GEQ8"/>
<name>A0A0G4GEQ8_9ALVE</name>